<proteinExistence type="predicted"/>
<dbReference type="EMBL" id="RPOK01000003">
    <property type="protein sequence ID" value="RPJ66457.1"/>
    <property type="molecule type" value="Genomic_DNA"/>
</dbReference>
<gene>
    <name evidence="1" type="ORF">DRW07_10200</name>
</gene>
<evidence type="ECO:0000313" key="1">
    <source>
        <dbReference type="EMBL" id="RPJ66457.1"/>
    </source>
</evidence>
<dbReference type="Proteomes" id="UP000275281">
    <property type="component" value="Unassembled WGS sequence"/>
</dbReference>
<accession>A0A3N5XYY9</accession>
<comment type="caution">
    <text evidence="1">The sequence shown here is derived from an EMBL/GenBank/DDBJ whole genome shotgun (WGS) entry which is preliminary data.</text>
</comment>
<dbReference type="PROSITE" id="PS51257">
    <property type="entry name" value="PROKAR_LIPOPROTEIN"/>
    <property type="match status" value="1"/>
</dbReference>
<dbReference type="Pfam" id="PF14060">
    <property type="entry name" value="DUF4252"/>
    <property type="match status" value="1"/>
</dbReference>
<dbReference type="AlphaFoldDB" id="A0A3N5XYY9"/>
<dbReference type="InterPro" id="IPR025348">
    <property type="entry name" value="DUF4252"/>
</dbReference>
<organism evidence="1 2">
    <name type="scientific">Alteromonas sediminis</name>
    <dbReference type="NCBI Taxonomy" id="2259342"/>
    <lineage>
        <taxon>Bacteria</taxon>
        <taxon>Pseudomonadati</taxon>
        <taxon>Pseudomonadota</taxon>
        <taxon>Gammaproteobacteria</taxon>
        <taxon>Alteromonadales</taxon>
        <taxon>Alteromonadaceae</taxon>
        <taxon>Alteromonas/Salinimonas group</taxon>
        <taxon>Alteromonas</taxon>
    </lineage>
</organism>
<protein>
    <submittedName>
        <fullName evidence="1">DUF4252 domain-containing protein</fullName>
    </submittedName>
</protein>
<dbReference type="OrthoDB" id="5706397at2"/>
<name>A0A3N5XYY9_9ALTE</name>
<evidence type="ECO:0000313" key="2">
    <source>
        <dbReference type="Proteomes" id="UP000275281"/>
    </source>
</evidence>
<dbReference type="RefSeq" id="WP_124027815.1">
    <property type="nucleotide sequence ID" value="NZ_JBHRSN010000006.1"/>
</dbReference>
<sequence>MTTFHRIKQGIWLLILAAVVLLSGCSITASGLHDHPGYAHIDSPYWWQADSEVNLSLGPTTLRAARWFTDVDQDPEVGVLLKELEGIRISVYEVTDNSEIFKKNIAQTQDNLNQEGWMPVLWVSEKEEDETTLMFMKANGDNIDGLVVLSLSADEAVFVNVIGNIQPASFEPLMAHVNQ</sequence>
<reference evidence="1 2" key="1">
    <citation type="submission" date="2018-11" db="EMBL/GenBank/DDBJ databases">
        <authorList>
            <person name="Ye M.-Q."/>
            <person name="Du Z.-J."/>
        </authorList>
    </citation>
    <scope>NUCLEOTIDE SEQUENCE [LARGE SCALE GENOMIC DNA]</scope>
    <source>
        <strain evidence="1 2">U0105</strain>
    </source>
</reference>
<keyword evidence="2" id="KW-1185">Reference proteome</keyword>